<name>A0A4V5NHE6_9PEZI</name>
<comment type="pathway">
    <text evidence="12">Carbohydrate degradation; L-arabinose degradation via L-arabinitol; D-xylulose 5-phosphate from L-arabinose (fungal route): step 4/5.</text>
</comment>
<dbReference type="FunFam" id="1.20.1250.20:FF:000117">
    <property type="entry name" value="MFS hexose transporter"/>
    <property type="match status" value="1"/>
</dbReference>
<evidence type="ECO:0000256" key="6">
    <source>
        <dbReference type="ARBA" id="ARBA00022833"/>
    </source>
</evidence>
<keyword evidence="18" id="KW-1185">Reference proteome</keyword>
<dbReference type="GO" id="GO:0008270">
    <property type="term" value="F:zinc ion binding"/>
    <property type="evidence" value="ECO:0007669"/>
    <property type="project" value="InterPro"/>
</dbReference>
<dbReference type="InterPro" id="IPR045306">
    <property type="entry name" value="SDH-like"/>
</dbReference>
<evidence type="ECO:0000256" key="14">
    <source>
        <dbReference type="ARBA" id="ARBA00030139"/>
    </source>
</evidence>
<comment type="caution">
    <text evidence="17">The sequence shown here is derived from an EMBL/GenBank/DDBJ whole genome shotgun (WGS) entry which is preliminary data.</text>
</comment>
<proteinExistence type="inferred from homology"/>
<keyword evidence="9" id="KW-0520">NAD</keyword>
<evidence type="ECO:0000256" key="13">
    <source>
        <dbReference type="ARBA" id="ARBA00026119"/>
    </source>
</evidence>
<evidence type="ECO:0000256" key="7">
    <source>
        <dbReference type="ARBA" id="ARBA00022989"/>
    </source>
</evidence>
<reference evidence="17 18" key="1">
    <citation type="submission" date="2017-03" db="EMBL/GenBank/DDBJ databases">
        <title>Genomes of endolithic fungi from Antarctica.</title>
        <authorList>
            <person name="Coleine C."/>
            <person name="Masonjones S."/>
            <person name="Stajich J.E."/>
        </authorList>
    </citation>
    <scope>NUCLEOTIDE SEQUENCE [LARGE SCALE GENOMIC DNA]</scope>
    <source>
        <strain evidence="17 18">CCFEE 5184</strain>
    </source>
</reference>
<evidence type="ECO:0000256" key="1">
    <source>
        <dbReference type="ARBA" id="ARBA00001947"/>
    </source>
</evidence>
<dbReference type="GO" id="GO:0003939">
    <property type="term" value="F:L-iditol 2-dehydrogenase (NAD+) activity"/>
    <property type="evidence" value="ECO:0007669"/>
    <property type="project" value="TreeGrafter"/>
</dbReference>
<evidence type="ECO:0000313" key="17">
    <source>
        <dbReference type="EMBL" id="TKA78639.1"/>
    </source>
</evidence>
<protein>
    <recommendedName>
        <fullName evidence="13">D-xylulose reductase</fullName>
        <ecNumber evidence="13">1.1.1.9</ecNumber>
    </recommendedName>
    <alternativeName>
        <fullName evidence="14">Xylitol dehydrogenase A</fullName>
    </alternativeName>
</protein>
<dbReference type="CDD" id="cd05285">
    <property type="entry name" value="sorbitol_DH"/>
    <property type="match status" value="1"/>
</dbReference>
<feature type="transmembrane region" description="Helical" evidence="15">
    <location>
        <begin position="593"/>
        <end position="612"/>
    </location>
</feature>
<evidence type="ECO:0000256" key="12">
    <source>
        <dbReference type="ARBA" id="ARBA00025713"/>
    </source>
</evidence>
<dbReference type="Gene3D" id="3.90.180.10">
    <property type="entry name" value="Medium-chain alcohol dehydrogenases, catalytic domain"/>
    <property type="match status" value="2"/>
</dbReference>
<dbReference type="SUPFAM" id="SSF103473">
    <property type="entry name" value="MFS general substrate transporter"/>
    <property type="match status" value="1"/>
</dbReference>
<dbReference type="InterPro" id="IPR036259">
    <property type="entry name" value="MFS_trans_sf"/>
</dbReference>
<feature type="transmembrane region" description="Helical" evidence="15">
    <location>
        <begin position="756"/>
        <end position="773"/>
    </location>
</feature>
<dbReference type="InterPro" id="IPR013154">
    <property type="entry name" value="ADH-like_N"/>
</dbReference>
<comment type="function">
    <text evidence="11">Xylitol dehydrogenase which catalyzes the conversion of xylitol to D-xylulose. Xylose is a major component of hemicelluloses such as xylan. Most fungi utilize D-xylose via three enzymatic reactions, xylose reductase (XR), xylitol dehydrogenase (XDH), and xylulokinase, to form xylulose 5-phosphate, which enters pentose phosphate pathway.</text>
</comment>
<feature type="transmembrane region" description="Helical" evidence="15">
    <location>
        <begin position="780"/>
        <end position="798"/>
    </location>
</feature>
<feature type="transmembrane region" description="Helical" evidence="15">
    <location>
        <begin position="566"/>
        <end position="586"/>
    </location>
</feature>
<dbReference type="InterPro" id="IPR011032">
    <property type="entry name" value="GroES-like_sf"/>
</dbReference>
<evidence type="ECO:0000256" key="2">
    <source>
        <dbReference type="ARBA" id="ARBA00004141"/>
    </source>
</evidence>
<evidence type="ECO:0000256" key="10">
    <source>
        <dbReference type="ARBA" id="ARBA00023136"/>
    </source>
</evidence>
<comment type="subcellular location">
    <subcellularLocation>
        <location evidence="2">Membrane</location>
        <topology evidence="2">Multi-pass membrane protein</topology>
    </subcellularLocation>
</comment>
<keyword evidence="8" id="KW-0560">Oxidoreductase</keyword>
<evidence type="ECO:0000256" key="3">
    <source>
        <dbReference type="ARBA" id="ARBA00008072"/>
    </source>
</evidence>
<keyword evidence="4 15" id="KW-0812">Transmembrane</keyword>
<dbReference type="SUPFAM" id="SSF50129">
    <property type="entry name" value="GroES-like"/>
    <property type="match status" value="1"/>
</dbReference>
<dbReference type="Pfam" id="PF00083">
    <property type="entry name" value="Sugar_tr"/>
    <property type="match status" value="1"/>
</dbReference>
<feature type="transmembrane region" description="Helical" evidence="15">
    <location>
        <begin position="540"/>
        <end position="560"/>
    </location>
</feature>
<dbReference type="Pfam" id="PF08240">
    <property type="entry name" value="ADH_N"/>
    <property type="match status" value="1"/>
</dbReference>
<dbReference type="InterPro" id="IPR013149">
    <property type="entry name" value="ADH-like_C"/>
</dbReference>
<dbReference type="InterPro" id="IPR036291">
    <property type="entry name" value="NAD(P)-bd_dom_sf"/>
</dbReference>
<evidence type="ECO:0000259" key="16">
    <source>
        <dbReference type="PROSITE" id="PS50850"/>
    </source>
</evidence>
<dbReference type="PANTHER" id="PTHR43161">
    <property type="entry name" value="SORBITOL DEHYDROGENASE"/>
    <property type="match status" value="1"/>
</dbReference>
<keyword evidence="10 15" id="KW-0472">Membrane</keyword>
<dbReference type="PROSITE" id="PS00216">
    <property type="entry name" value="SUGAR_TRANSPORT_1"/>
    <property type="match status" value="2"/>
</dbReference>
<dbReference type="EC" id="1.1.1.9" evidence="13"/>
<keyword evidence="5" id="KW-0479">Metal-binding</keyword>
<gene>
    <name evidence="17" type="ORF">B0A55_02661</name>
</gene>
<comment type="similarity">
    <text evidence="3">Belongs to the zinc-containing alcohol dehydrogenase family.</text>
</comment>
<feature type="transmembrane region" description="Helical" evidence="15">
    <location>
        <begin position="880"/>
        <end position="899"/>
    </location>
</feature>
<evidence type="ECO:0000313" key="18">
    <source>
        <dbReference type="Proteomes" id="UP000309340"/>
    </source>
</evidence>
<keyword evidence="6" id="KW-0862">Zinc</keyword>
<dbReference type="Gene3D" id="3.40.50.720">
    <property type="entry name" value="NAD(P)-binding Rossmann-like Domain"/>
    <property type="match status" value="2"/>
</dbReference>
<dbReference type="InterPro" id="IPR002328">
    <property type="entry name" value="ADH_Zn_CS"/>
</dbReference>
<dbReference type="AlphaFoldDB" id="A0A4V5NHE6"/>
<feature type="transmembrane region" description="Helical" evidence="15">
    <location>
        <begin position="851"/>
        <end position="868"/>
    </location>
</feature>
<evidence type="ECO:0000256" key="11">
    <source>
        <dbReference type="ARBA" id="ARBA00024843"/>
    </source>
</evidence>
<accession>A0A4V5NHE6</accession>
<evidence type="ECO:0000256" key="9">
    <source>
        <dbReference type="ARBA" id="ARBA00023027"/>
    </source>
</evidence>
<dbReference type="OrthoDB" id="6133115at2759"/>
<feature type="transmembrane region" description="Helical" evidence="15">
    <location>
        <begin position="810"/>
        <end position="830"/>
    </location>
</feature>
<dbReference type="STRING" id="329884.A0A4V5NHE6"/>
<dbReference type="SUPFAM" id="SSF51735">
    <property type="entry name" value="NAD(P)-binding Rossmann-fold domains"/>
    <property type="match status" value="1"/>
</dbReference>
<feature type="domain" description="Major facilitator superfamily (MFS) profile" evidence="16">
    <location>
        <begin position="471"/>
        <end position="903"/>
    </location>
</feature>
<dbReference type="GO" id="GO:0006062">
    <property type="term" value="P:sorbitol catabolic process"/>
    <property type="evidence" value="ECO:0007669"/>
    <property type="project" value="TreeGrafter"/>
</dbReference>
<dbReference type="Pfam" id="PF00107">
    <property type="entry name" value="ADH_zinc_N"/>
    <property type="match status" value="1"/>
</dbReference>
<dbReference type="EMBL" id="NAJQ01000108">
    <property type="protein sequence ID" value="TKA78639.1"/>
    <property type="molecule type" value="Genomic_DNA"/>
</dbReference>
<feature type="transmembrane region" description="Helical" evidence="15">
    <location>
        <begin position="506"/>
        <end position="528"/>
    </location>
</feature>
<dbReference type="Proteomes" id="UP000309340">
    <property type="component" value="Unassembled WGS sequence"/>
</dbReference>
<dbReference type="PROSITE" id="PS50850">
    <property type="entry name" value="MFS"/>
    <property type="match status" value="1"/>
</dbReference>
<organism evidence="17 18">
    <name type="scientific">Friedmanniomyces simplex</name>
    <dbReference type="NCBI Taxonomy" id="329884"/>
    <lineage>
        <taxon>Eukaryota</taxon>
        <taxon>Fungi</taxon>
        <taxon>Dikarya</taxon>
        <taxon>Ascomycota</taxon>
        <taxon>Pezizomycotina</taxon>
        <taxon>Dothideomycetes</taxon>
        <taxon>Dothideomycetidae</taxon>
        <taxon>Mycosphaerellales</taxon>
        <taxon>Teratosphaeriaceae</taxon>
        <taxon>Friedmanniomyces</taxon>
    </lineage>
</organism>
<evidence type="ECO:0000256" key="8">
    <source>
        <dbReference type="ARBA" id="ARBA00023002"/>
    </source>
</evidence>
<dbReference type="GO" id="GO:0016020">
    <property type="term" value="C:membrane"/>
    <property type="evidence" value="ECO:0007669"/>
    <property type="project" value="UniProtKB-SubCell"/>
</dbReference>
<evidence type="ECO:0000256" key="15">
    <source>
        <dbReference type="SAM" id="Phobius"/>
    </source>
</evidence>
<feature type="transmembrane region" description="Helical" evidence="15">
    <location>
        <begin position="714"/>
        <end position="736"/>
    </location>
</feature>
<dbReference type="PROSITE" id="PS00059">
    <property type="entry name" value="ADH_ZINC"/>
    <property type="match status" value="1"/>
</dbReference>
<dbReference type="InterPro" id="IPR005828">
    <property type="entry name" value="MFS_sugar_transport-like"/>
</dbReference>
<keyword evidence="7 15" id="KW-1133">Transmembrane helix</keyword>
<evidence type="ECO:0000256" key="5">
    <source>
        <dbReference type="ARBA" id="ARBA00022723"/>
    </source>
</evidence>
<dbReference type="InterPro" id="IPR020846">
    <property type="entry name" value="MFS_dom"/>
</dbReference>
<sequence length="946" mass="103566">MIMNTDDEDTVGRQKRTTEARIDDCNRTFHSSSGRYRTWRSKTEPYRSFAISTMSEFTLHRLESAAQTYESSSQTDNRLTDEQVHYWQRGRIGDFILNSPIVLGHESSGTIAEVGSAVKNVTVGQRVAIEPGVPCRHCDYCRSGQYNLCPDTVFAATPPWDGTLSKYYIVAADYTYPIPDHMNMEEGALVEPVAVAVQILKVADLRANQTVVVFGCGTKFPVNLLFEAWLITPAHPGPIGVLCQAVAKAYGASRVIGVDVVQSRLDFASSFGADEVFLPPKPETGADPVQHAEKVAVLLKENFGLAEGPDVVLECTGAEPCIQAGVFVAKKGGTYVQAGMGKEVVAFPITTACIRALNIKGSIRYTSGCYPAAVDLVASGKIDVKRLITNRFKFDEAEQAFELVKAGKQDVFKVIIEGCGHAGIKLVCSGQPTYSDNMKNEQIVGNALAEVLPVTNKYWFQQPHLLRLNLILLVPLLSSSVAGYDGSLMNGLQALPQWQNYFGRPAGALLGLVNAAQSIGSVLALPIVGGLADRLGRKPVLLFGLIGVIVATIIQAVSMQLEVDPFGAAGMFVVQPSPLLIAELAYPTHRGKYTAAYWTMYYLGAILASWTTFGTQNYASTWSWRIPTIMQVGYPLVQLAFFYWVPESPRWLISKDRSGEALHILADYHAAGDSQSPLVVREMSEIMETIKMEQEAKRTSWGALIATPGNRKRLFIAVTLGAFAQWNGIGVVSYYLTLVLDTVGVTSAFDQTLINGLLQIFNFGAALSGAFLVDRLGRRTLFTWSGIGMLISYIVWTACSAVNNKTGSQPAGIVVIVCLFTFFFHYDIAYTPLLMGYTTEIMPFSIRSKGLSCELLSIYCSLVIQAFVNPIGLESIGWRYYIVFCCLLVVFLAVTYFTYPETRGYSLEEIAEVFDGPSAVPDTTAAERKLSQIGYDEQVEERAGKV</sequence>
<comment type="cofactor">
    <cofactor evidence="1">
        <name>Zn(2+)</name>
        <dbReference type="ChEBI" id="CHEBI:29105"/>
    </cofactor>
</comment>
<dbReference type="GO" id="GO:0046526">
    <property type="term" value="F:D-xylulose reductase activity"/>
    <property type="evidence" value="ECO:0007669"/>
    <property type="project" value="UniProtKB-EC"/>
</dbReference>
<evidence type="ECO:0000256" key="4">
    <source>
        <dbReference type="ARBA" id="ARBA00022692"/>
    </source>
</evidence>
<dbReference type="Gene3D" id="1.20.1250.20">
    <property type="entry name" value="MFS general substrate transporter like domains"/>
    <property type="match status" value="1"/>
</dbReference>
<dbReference type="GO" id="GO:0022857">
    <property type="term" value="F:transmembrane transporter activity"/>
    <property type="evidence" value="ECO:0007669"/>
    <property type="project" value="InterPro"/>
</dbReference>
<dbReference type="InterPro" id="IPR005829">
    <property type="entry name" value="Sugar_transporter_CS"/>
</dbReference>
<feature type="transmembrane region" description="Helical" evidence="15">
    <location>
        <begin position="624"/>
        <end position="645"/>
    </location>
</feature>
<dbReference type="PANTHER" id="PTHR43161:SF9">
    <property type="entry name" value="SORBITOL DEHYDROGENASE"/>
    <property type="match status" value="1"/>
</dbReference>